<dbReference type="Proteomes" id="UP001295444">
    <property type="component" value="Chromosome 02"/>
</dbReference>
<evidence type="ECO:0000256" key="4">
    <source>
        <dbReference type="ARBA" id="ARBA00022777"/>
    </source>
</evidence>
<dbReference type="AlphaFoldDB" id="A0AAD1RFA9"/>
<keyword evidence="9" id="KW-1185">Reference proteome</keyword>
<dbReference type="PROSITE" id="PS00108">
    <property type="entry name" value="PROTEIN_KINASE_ST"/>
    <property type="match status" value="1"/>
</dbReference>
<gene>
    <name evidence="8" type="ORF">PECUL_23A002317</name>
</gene>
<keyword evidence="5" id="KW-0067">ATP-binding</keyword>
<dbReference type="EMBL" id="OW240913">
    <property type="protein sequence ID" value="CAH2252134.1"/>
    <property type="molecule type" value="Genomic_DNA"/>
</dbReference>
<protein>
    <submittedName>
        <fullName evidence="8">Kinase C delta type-like</fullName>
    </submittedName>
</protein>
<dbReference type="InterPro" id="IPR011009">
    <property type="entry name" value="Kinase-like_dom_sf"/>
</dbReference>
<evidence type="ECO:0000313" key="9">
    <source>
        <dbReference type="Proteomes" id="UP001295444"/>
    </source>
</evidence>
<keyword evidence="3" id="KW-0547">Nucleotide-binding</keyword>
<feature type="domain" description="Protein kinase" evidence="6">
    <location>
        <begin position="177"/>
        <end position="540"/>
    </location>
</feature>
<keyword evidence="2" id="KW-0808">Transferase</keyword>
<keyword evidence="4 8" id="KW-0418">Kinase</keyword>
<dbReference type="PROSITE" id="PS51285">
    <property type="entry name" value="AGC_KINASE_CTER"/>
    <property type="match status" value="1"/>
</dbReference>
<sequence>AQCHQWRTKECKFDTLLRDGELQLEGLSSFRLLSVGHGNKRYHTSNKGGVYKHVKQYLFKKFKIEAAVLVDDGKKYNAAVDWWAYGLILHNKSIDWDELEASMVEPPFVLSTYIIQEKFGKDKKRLNNSNSIRNRLHEGGHEKCTVQELGQQIDTLTRMLEPPKLKLLFFGSLFTWYSGWYLTHWGDFCPLYSNHKEIINIKCGLKASHKHSLVNKDVKTIQANIRTLKKGEQVVISQTLLSLHSHKCYVLEYLHGGYLMEEDFKLNRILILITEDFPEEFIHILANHISKSFDFIIKVCPKEVHKGKKYNAAVDWWAYGTSSGTLAQGKRFQTPELGTPRYEDRDDDMTPTQQLDGCTLLNFMQTHILIRDFQLAFRGVAVLFLSAEIACGLQYLHRHDIVHRDIKPRNIMLDDVGHIKIGDFGLALEMHGKKTAKGYAGTEDYMAPEMIRVALCEKEKKYNAAVDWWAYGLILHKLAKRAFPKNPKNWTLERAAFLPSRQVALIQDMNWSGDKSKCLLCKNPTERLGAASKIRAHLFFQSIDWDELEAGMVDPPFALNTPSLESLISKIIKETTISTYEAFTPPIPSEEQQLFIGFSFNILSQSTAAL</sequence>
<dbReference type="Pfam" id="PF00069">
    <property type="entry name" value="Pkinase"/>
    <property type="match status" value="1"/>
</dbReference>
<keyword evidence="1" id="KW-0723">Serine/threonine-protein kinase</keyword>
<accession>A0AAD1RFA9</accession>
<proteinExistence type="predicted"/>
<dbReference type="InterPro" id="IPR008271">
    <property type="entry name" value="Ser/Thr_kinase_AS"/>
</dbReference>
<evidence type="ECO:0000256" key="2">
    <source>
        <dbReference type="ARBA" id="ARBA00022679"/>
    </source>
</evidence>
<dbReference type="InterPro" id="IPR000961">
    <property type="entry name" value="AGC-kinase_C"/>
</dbReference>
<evidence type="ECO:0000256" key="3">
    <source>
        <dbReference type="ARBA" id="ARBA00022741"/>
    </source>
</evidence>
<dbReference type="SUPFAM" id="SSF56112">
    <property type="entry name" value="Protein kinase-like (PK-like)"/>
    <property type="match status" value="1"/>
</dbReference>
<name>A0AAD1RFA9_PELCU</name>
<dbReference type="SMART" id="SM00220">
    <property type="entry name" value="S_TKc"/>
    <property type="match status" value="1"/>
</dbReference>
<dbReference type="Gene3D" id="1.10.510.10">
    <property type="entry name" value="Transferase(Phosphotransferase) domain 1"/>
    <property type="match status" value="2"/>
</dbReference>
<evidence type="ECO:0000313" key="8">
    <source>
        <dbReference type="EMBL" id="CAH2252134.1"/>
    </source>
</evidence>
<dbReference type="GO" id="GO:0004674">
    <property type="term" value="F:protein serine/threonine kinase activity"/>
    <property type="evidence" value="ECO:0007669"/>
    <property type="project" value="UniProtKB-KW"/>
</dbReference>
<evidence type="ECO:0000256" key="5">
    <source>
        <dbReference type="ARBA" id="ARBA00022840"/>
    </source>
</evidence>
<dbReference type="PANTHER" id="PTHR24351">
    <property type="entry name" value="RIBOSOMAL PROTEIN S6 KINASE"/>
    <property type="match status" value="1"/>
</dbReference>
<evidence type="ECO:0000256" key="1">
    <source>
        <dbReference type="ARBA" id="ARBA00022527"/>
    </source>
</evidence>
<evidence type="ECO:0000259" key="6">
    <source>
        <dbReference type="PROSITE" id="PS50011"/>
    </source>
</evidence>
<organism evidence="8 9">
    <name type="scientific">Pelobates cultripes</name>
    <name type="common">Western spadefoot toad</name>
    <dbReference type="NCBI Taxonomy" id="61616"/>
    <lineage>
        <taxon>Eukaryota</taxon>
        <taxon>Metazoa</taxon>
        <taxon>Chordata</taxon>
        <taxon>Craniata</taxon>
        <taxon>Vertebrata</taxon>
        <taxon>Euteleostomi</taxon>
        <taxon>Amphibia</taxon>
        <taxon>Batrachia</taxon>
        <taxon>Anura</taxon>
        <taxon>Pelobatoidea</taxon>
        <taxon>Pelobatidae</taxon>
        <taxon>Pelobates</taxon>
    </lineage>
</organism>
<dbReference type="InterPro" id="IPR000719">
    <property type="entry name" value="Prot_kinase_dom"/>
</dbReference>
<reference evidence="8" key="1">
    <citation type="submission" date="2022-03" db="EMBL/GenBank/DDBJ databases">
        <authorList>
            <person name="Alioto T."/>
            <person name="Alioto T."/>
            <person name="Gomez Garrido J."/>
        </authorList>
    </citation>
    <scope>NUCLEOTIDE SEQUENCE</scope>
</reference>
<evidence type="ECO:0000259" key="7">
    <source>
        <dbReference type="PROSITE" id="PS51285"/>
    </source>
</evidence>
<feature type="domain" description="AGC-kinase C-terminal" evidence="7">
    <location>
        <begin position="541"/>
        <end position="610"/>
    </location>
</feature>
<feature type="non-terminal residue" evidence="8">
    <location>
        <position position="1"/>
    </location>
</feature>
<dbReference type="GO" id="GO:0005524">
    <property type="term" value="F:ATP binding"/>
    <property type="evidence" value="ECO:0007669"/>
    <property type="project" value="UniProtKB-KW"/>
</dbReference>
<dbReference type="Gene3D" id="3.30.200.20">
    <property type="entry name" value="Phosphorylase Kinase, domain 1"/>
    <property type="match status" value="1"/>
</dbReference>
<dbReference type="PROSITE" id="PS50011">
    <property type="entry name" value="PROTEIN_KINASE_DOM"/>
    <property type="match status" value="1"/>
</dbReference>